<keyword evidence="3" id="KW-1185">Reference proteome</keyword>
<reference evidence="2" key="1">
    <citation type="journal article" date="2023" name="Genome Biol. Evol.">
        <title>First Whole Genome Sequence and Flow Cytometry Genome Size Data for the Lichen-Forming Fungus Ramalina farinacea (Ascomycota).</title>
        <authorList>
            <person name="Llewellyn T."/>
            <person name="Mian S."/>
            <person name="Hill R."/>
            <person name="Leitch I.J."/>
            <person name="Gaya E."/>
        </authorList>
    </citation>
    <scope>NUCLEOTIDE SEQUENCE</scope>
    <source>
        <strain evidence="2">LIQ254RAFAR</strain>
    </source>
</reference>
<keyword evidence="1" id="KW-0732">Signal</keyword>
<comment type="caution">
    <text evidence="2">The sequence shown here is derived from an EMBL/GenBank/DDBJ whole genome shotgun (WGS) entry which is preliminary data.</text>
</comment>
<evidence type="ECO:0000313" key="3">
    <source>
        <dbReference type="Proteomes" id="UP001161017"/>
    </source>
</evidence>
<protein>
    <recommendedName>
        <fullName evidence="4">Dirigent protein</fullName>
    </recommendedName>
</protein>
<evidence type="ECO:0008006" key="4">
    <source>
        <dbReference type="Google" id="ProtNLM"/>
    </source>
</evidence>
<evidence type="ECO:0000313" key="2">
    <source>
        <dbReference type="EMBL" id="MDI1490344.1"/>
    </source>
</evidence>
<dbReference type="EMBL" id="JAPUFD010000011">
    <property type="protein sequence ID" value="MDI1490344.1"/>
    <property type="molecule type" value="Genomic_DNA"/>
</dbReference>
<feature type="signal peptide" evidence="1">
    <location>
        <begin position="1"/>
        <end position="21"/>
    </location>
</feature>
<dbReference type="AlphaFoldDB" id="A0AA43QRG3"/>
<feature type="chain" id="PRO_5041407036" description="Dirigent protein" evidence="1">
    <location>
        <begin position="22"/>
        <end position="201"/>
    </location>
</feature>
<proteinExistence type="predicted"/>
<organism evidence="2 3">
    <name type="scientific">Ramalina farinacea</name>
    <dbReference type="NCBI Taxonomy" id="258253"/>
    <lineage>
        <taxon>Eukaryota</taxon>
        <taxon>Fungi</taxon>
        <taxon>Dikarya</taxon>
        <taxon>Ascomycota</taxon>
        <taxon>Pezizomycotina</taxon>
        <taxon>Lecanoromycetes</taxon>
        <taxon>OSLEUM clade</taxon>
        <taxon>Lecanoromycetidae</taxon>
        <taxon>Lecanorales</taxon>
        <taxon>Lecanorineae</taxon>
        <taxon>Ramalinaceae</taxon>
        <taxon>Ramalina</taxon>
    </lineage>
</organism>
<accession>A0AA43QRG3</accession>
<evidence type="ECO:0000256" key="1">
    <source>
        <dbReference type="SAM" id="SignalP"/>
    </source>
</evidence>
<gene>
    <name evidence="2" type="ORF">OHK93_001544</name>
</gene>
<sequence>MHYPILVSQLALAAFTTFGLGAQIPFDDNFDDITVIPEEGRINPVGTYHGKDYTGFDALQPGIPGVITLDGVAPETPPNQAVAGIMAGVVSAIAIAEGTKSFALSSFYYGCATQTDQGLIELATACNITVTGYGSTAAGAKPVVSQVFDFKPVEDLEVQQAPFLGNFGPRFTNLAKATFVQSPGTPTTVMLLDEIIGSNET</sequence>
<dbReference type="Proteomes" id="UP001161017">
    <property type="component" value="Unassembled WGS sequence"/>
</dbReference>
<name>A0AA43QRG3_9LECA</name>